<dbReference type="EMBL" id="JADKCH010000002">
    <property type="protein sequence ID" value="MBK8572010.1"/>
    <property type="molecule type" value="Genomic_DNA"/>
</dbReference>
<keyword evidence="2" id="KW-0004">4Fe-4S</keyword>
<dbReference type="Proteomes" id="UP000709959">
    <property type="component" value="Unassembled WGS sequence"/>
</dbReference>
<dbReference type="SUPFAM" id="SSF46548">
    <property type="entry name" value="alpha-helical ferredoxin"/>
    <property type="match status" value="1"/>
</dbReference>
<name>A0A936F1D5_9BACT</name>
<evidence type="ECO:0000313" key="9">
    <source>
        <dbReference type="EMBL" id="MBK8572010.1"/>
    </source>
</evidence>
<evidence type="ECO:0000256" key="1">
    <source>
        <dbReference type="ARBA" id="ARBA00022448"/>
    </source>
</evidence>
<evidence type="ECO:0000259" key="7">
    <source>
        <dbReference type="Pfam" id="PF02754"/>
    </source>
</evidence>
<dbReference type="PANTHER" id="PTHR43551">
    <property type="entry name" value="FUMARATE REDUCTASE IRON-SULFUR SUBUNIT"/>
    <property type="match status" value="1"/>
</dbReference>
<evidence type="ECO:0000256" key="2">
    <source>
        <dbReference type="ARBA" id="ARBA00022485"/>
    </source>
</evidence>
<keyword evidence="5" id="KW-0408">Iron</keyword>
<dbReference type="AlphaFoldDB" id="A0A936F1D5"/>
<dbReference type="GO" id="GO:0046872">
    <property type="term" value="F:metal ion binding"/>
    <property type="evidence" value="ECO:0007669"/>
    <property type="project" value="UniProtKB-KW"/>
</dbReference>
<organism evidence="9 10">
    <name type="scientific">Candidatus Geothrix odensensis</name>
    <dbReference type="NCBI Taxonomy" id="2954440"/>
    <lineage>
        <taxon>Bacteria</taxon>
        <taxon>Pseudomonadati</taxon>
        <taxon>Acidobacteriota</taxon>
        <taxon>Holophagae</taxon>
        <taxon>Holophagales</taxon>
        <taxon>Holophagaceae</taxon>
        <taxon>Geothrix</taxon>
    </lineage>
</organism>
<proteinExistence type="predicted"/>
<keyword evidence="1" id="KW-0813">Transport</keyword>
<dbReference type="InterPro" id="IPR017896">
    <property type="entry name" value="4Fe4S_Fe-S-bd"/>
</dbReference>
<dbReference type="GO" id="GO:0051539">
    <property type="term" value="F:4 iron, 4 sulfur cluster binding"/>
    <property type="evidence" value="ECO:0007669"/>
    <property type="project" value="UniProtKB-KW"/>
</dbReference>
<evidence type="ECO:0000259" key="8">
    <source>
        <dbReference type="Pfam" id="PF13183"/>
    </source>
</evidence>
<keyword evidence="4" id="KW-0249">Electron transport</keyword>
<evidence type="ECO:0000256" key="4">
    <source>
        <dbReference type="ARBA" id="ARBA00022982"/>
    </source>
</evidence>
<reference evidence="9 10" key="1">
    <citation type="submission" date="2020-10" db="EMBL/GenBank/DDBJ databases">
        <title>Connecting structure to function with the recovery of over 1000 high-quality activated sludge metagenome-assembled genomes encoding full-length rRNA genes using long-read sequencing.</title>
        <authorList>
            <person name="Singleton C.M."/>
            <person name="Petriglieri F."/>
            <person name="Kristensen J.M."/>
            <person name="Kirkegaard R.H."/>
            <person name="Michaelsen T.Y."/>
            <person name="Andersen M.H."/>
            <person name="Karst S.M."/>
            <person name="Dueholm M.S."/>
            <person name="Nielsen P.H."/>
            <person name="Albertsen M."/>
        </authorList>
    </citation>
    <scope>NUCLEOTIDE SEQUENCE [LARGE SCALE GENOMIC DNA]</scope>
    <source>
        <strain evidence="9">OdNE_18-Q3-R46-58_MAXAC.008</strain>
    </source>
</reference>
<gene>
    <name evidence="9" type="ORF">IPN91_05050</name>
</gene>
<sequence length="447" mass="49094">MAVELEAQLGALTEETLAKGLEVFRHHLKEAEAGFLNACVRCGLCADSCHYHRTEPALENVPGRKLDHIAAVFKAHFTPMGRLAPGLVGAKRLDRDMARAWVDAVFGRCSLCGRCSLNCTIGIPMPTLFRAARRALGAMGLVPEDLQATVDNSLRHGNNMAIEREEWVETVEWIEEELQAETGDPEARIPLDKQGARCLFTVNPREAKFFPLSLQASAKVFWAAGEDWTLASDAGWDLTNYALFTCEDDQAAAIVKNLTEAMTRLGCEVLVIGECGHGYQSARWMGPEWLKRVFPFPVVSILELMDGYLESGRIQVDPTKNPHPVTLHDPCNLVRHGGISEPQRRVLRRAVSNLVEMAPHGVENYCCGGGGGQLAMSRYRGRRLKAGRMKADQIKATGAKVVAAPCHNCIDQLSELNKEYQLKVHIKTVAELVAAALVPPTLAEAQP</sequence>
<evidence type="ECO:0000313" key="10">
    <source>
        <dbReference type="Proteomes" id="UP000709959"/>
    </source>
</evidence>
<dbReference type="Pfam" id="PF02754">
    <property type="entry name" value="CCG"/>
    <property type="match status" value="1"/>
</dbReference>
<accession>A0A936F1D5</accession>
<dbReference type="PANTHER" id="PTHR43551:SF1">
    <property type="entry name" value="HETERODISULFIDE REDUCTASE"/>
    <property type="match status" value="1"/>
</dbReference>
<protein>
    <submittedName>
        <fullName evidence="9">4Fe-4S dicluster domain-containing protein</fullName>
    </submittedName>
</protein>
<comment type="caution">
    <text evidence="9">The sequence shown here is derived from an EMBL/GenBank/DDBJ whole genome shotgun (WGS) entry which is preliminary data.</text>
</comment>
<keyword evidence="3" id="KW-0479">Metal-binding</keyword>
<feature type="domain" description="Cysteine-rich" evidence="7">
    <location>
        <begin position="325"/>
        <end position="413"/>
    </location>
</feature>
<evidence type="ECO:0000256" key="6">
    <source>
        <dbReference type="ARBA" id="ARBA00023014"/>
    </source>
</evidence>
<dbReference type="Pfam" id="PF13183">
    <property type="entry name" value="Fer4_8"/>
    <property type="match status" value="1"/>
</dbReference>
<dbReference type="InterPro" id="IPR009051">
    <property type="entry name" value="Helical_ferredxn"/>
</dbReference>
<dbReference type="Gene3D" id="1.10.1060.10">
    <property type="entry name" value="Alpha-helical ferredoxin"/>
    <property type="match status" value="1"/>
</dbReference>
<keyword evidence="6" id="KW-0411">Iron-sulfur</keyword>
<dbReference type="InterPro" id="IPR004017">
    <property type="entry name" value="Cys_rich_dom"/>
</dbReference>
<dbReference type="GO" id="GO:0016491">
    <property type="term" value="F:oxidoreductase activity"/>
    <property type="evidence" value="ECO:0007669"/>
    <property type="project" value="UniProtKB-ARBA"/>
</dbReference>
<evidence type="ECO:0000256" key="5">
    <source>
        <dbReference type="ARBA" id="ARBA00023004"/>
    </source>
</evidence>
<evidence type="ECO:0000256" key="3">
    <source>
        <dbReference type="ARBA" id="ARBA00022723"/>
    </source>
</evidence>
<feature type="domain" description="4Fe-4S ferredoxin-type" evidence="8">
    <location>
        <begin position="36"/>
        <end position="123"/>
    </location>
</feature>